<organism evidence="3 4">
    <name type="scientific">Spinacia oleracea</name>
    <name type="common">Spinach</name>
    <dbReference type="NCBI Taxonomy" id="3562"/>
    <lineage>
        <taxon>Eukaryota</taxon>
        <taxon>Viridiplantae</taxon>
        <taxon>Streptophyta</taxon>
        <taxon>Embryophyta</taxon>
        <taxon>Tracheophyta</taxon>
        <taxon>Spermatophyta</taxon>
        <taxon>Magnoliopsida</taxon>
        <taxon>eudicotyledons</taxon>
        <taxon>Gunneridae</taxon>
        <taxon>Pentapetalae</taxon>
        <taxon>Caryophyllales</taxon>
        <taxon>Chenopodiaceae</taxon>
        <taxon>Chenopodioideae</taxon>
        <taxon>Anserineae</taxon>
        <taxon>Spinacia</taxon>
    </lineage>
</organism>
<dbReference type="Pfam" id="PF13966">
    <property type="entry name" value="zf-RVT"/>
    <property type="match status" value="1"/>
</dbReference>
<evidence type="ECO:0000259" key="2">
    <source>
        <dbReference type="Pfam" id="PF13966"/>
    </source>
</evidence>
<feature type="domain" description="RNase H type-1" evidence="1">
    <location>
        <begin position="295"/>
        <end position="417"/>
    </location>
</feature>
<reference evidence="3" key="1">
    <citation type="journal article" date="2021" name="Nat. Commun.">
        <title>Genomic analyses provide insights into spinach domestication and the genetic basis of agronomic traits.</title>
        <authorList>
            <person name="Cai X."/>
            <person name="Sun X."/>
            <person name="Xu C."/>
            <person name="Sun H."/>
            <person name="Wang X."/>
            <person name="Ge C."/>
            <person name="Zhang Z."/>
            <person name="Wang Q."/>
            <person name="Fei Z."/>
            <person name="Jiao C."/>
            <person name="Wang Q."/>
        </authorList>
    </citation>
    <scope>NUCLEOTIDE SEQUENCE [LARGE SCALE GENOMIC DNA]</scope>
    <source>
        <strain evidence="3">cv. Varoflay</strain>
    </source>
</reference>
<dbReference type="KEGG" id="soe:110785033"/>
<dbReference type="GO" id="GO:0004523">
    <property type="term" value="F:RNA-DNA hybrid ribonuclease activity"/>
    <property type="evidence" value="ECO:0007669"/>
    <property type="project" value="InterPro"/>
</dbReference>
<protein>
    <submittedName>
        <fullName evidence="4">Ribonuclease H protein At1g65750</fullName>
    </submittedName>
</protein>
<keyword evidence="3" id="KW-1185">Reference proteome</keyword>
<dbReference type="Proteomes" id="UP000813463">
    <property type="component" value="Chromosome 6"/>
</dbReference>
<dbReference type="AlphaFoldDB" id="A0A9R0IAH9"/>
<name>A0A9R0IAH9_SPIOL</name>
<dbReference type="InterPro" id="IPR044730">
    <property type="entry name" value="RNase_H-like_dom_plant"/>
</dbReference>
<evidence type="ECO:0000259" key="1">
    <source>
        <dbReference type="Pfam" id="PF13456"/>
    </source>
</evidence>
<evidence type="ECO:0000313" key="3">
    <source>
        <dbReference type="Proteomes" id="UP000813463"/>
    </source>
</evidence>
<evidence type="ECO:0000313" key="4">
    <source>
        <dbReference type="RefSeq" id="XP_021845165.2"/>
    </source>
</evidence>
<dbReference type="GO" id="GO:0003676">
    <property type="term" value="F:nucleic acid binding"/>
    <property type="evidence" value="ECO:0007669"/>
    <property type="project" value="InterPro"/>
</dbReference>
<dbReference type="CDD" id="cd06222">
    <property type="entry name" value="RNase_H_like"/>
    <property type="match status" value="1"/>
</dbReference>
<dbReference type="GeneID" id="110785033"/>
<dbReference type="InterPro" id="IPR026960">
    <property type="entry name" value="RVT-Znf"/>
</dbReference>
<dbReference type="InterPro" id="IPR012337">
    <property type="entry name" value="RNaseH-like_sf"/>
</dbReference>
<dbReference type="InterPro" id="IPR036397">
    <property type="entry name" value="RNaseH_sf"/>
</dbReference>
<proteinExistence type="predicted"/>
<dbReference type="InterPro" id="IPR052929">
    <property type="entry name" value="RNase_H-like_EbsB-rel"/>
</dbReference>
<dbReference type="PANTHER" id="PTHR47074">
    <property type="entry name" value="BNAC02G40300D PROTEIN"/>
    <property type="match status" value="1"/>
</dbReference>
<feature type="domain" description="Reverse transcriptase zinc-binding" evidence="2">
    <location>
        <begin position="119"/>
        <end position="210"/>
    </location>
</feature>
<reference evidence="4" key="2">
    <citation type="submission" date="2025-08" db="UniProtKB">
        <authorList>
            <consortium name="RefSeq"/>
        </authorList>
    </citation>
    <scope>IDENTIFICATION</scope>
    <source>
        <tissue evidence="4">Leaf</tissue>
    </source>
</reference>
<dbReference type="RefSeq" id="XP_021845165.2">
    <property type="nucleotide sequence ID" value="XM_021989473.2"/>
</dbReference>
<accession>A0A9R0IAH9</accession>
<sequence length="428" mass="48906">MITNVSSRRLSWGMRGIFRASNLLFKGCDWKIGNGKKVWAGKDRWVNGRVPEFKSNVTLLNAATWKVNHFILPNGSGWNLNRVHSCFEFNDAREIVATELPSTSVEDFLYWRFHKSGKFTVKTTYAMLAVEDYGLAQAHPGLDFFKILWALKILPKWKVFLWKLFHNGIASKVNVGKKGVQLSLTCDFCAKDNEDIQHIFRFCDCAKRVWRYGSLAIHSEINENLSFIDWVLYFIRLFQCQDGKNSVRVIYFIATLWGLWLSRNNRIFRNERGEVLAVYIIIREEIQGIMSFIQVDGSWKKNTRIAGMGWVLSNPLITSDRILGGASVGTAKSALQAEVLACLFALRWSITATVRHITVLTDSHMLVEMLLQQSTIDINLLWTITEIKRLGRMFDWCSIQKVGRDQVQGAHDIATSAAATSISFAFFP</sequence>
<dbReference type="Gene3D" id="3.30.420.10">
    <property type="entry name" value="Ribonuclease H-like superfamily/Ribonuclease H"/>
    <property type="match status" value="1"/>
</dbReference>
<dbReference type="InterPro" id="IPR002156">
    <property type="entry name" value="RNaseH_domain"/>
</dbReference>
<gene>
    <name evidence="4" type="primary">LOC110785033</name>
</gene>
<dbReference type="PANTHER" id="PTHR47074:SF11">
    <property type="entry name" value="REVERSE TRANSCRIPTASE-LIKE PROTEIN"/>
    <property type="match status" value="1"/>
</dbReference>
<dbReference type="SUPFAM" id="SSF53098">
    <property type="entry name" value="Ribonuclease H-like"/>
    <property type="match status" value="1"/>
</dbReference>
<dbReference type="Pfam" id="PF13456">
    <property type="entry name" value="RVT_3"/>
    <property type="match status" value="1"/>
</dbReference>